<dbReference type="CDD" id="cd01189">
    <property type="entry name" value="INT_ICEBs1_C_like"/>
    <property type="match status" value="1"/>
</dbReference>
<dbReference type="EMBL" id="JAUJGC010000031">
    <property type="protein sequence ID" value="MDN5269921.1"/>
    <property type="molecule type" value="Genomic_DNA"/>
</dbReference>
<dbReference type="Pfam" id="PF14659">
    <property type="entry name" value="Phage_int_SAM_3"/>
    <property type="match status" value="1"/>
</dbReference>
<dbReference type="GO" id="GO:0003677">
    <property type="term" value="F:DNA binding"/>
    <property type="evidence" value="ECO:0007669"/>
    <property type="project" value="UniProtKB-KW"/>
</dbReference>
<comment type="similarity">
    <text evidence="1">Belongs to the 'phage' integrase family.</text>
</comment>
<dbReference type="GO" id="GO:0006310">
    <property type="term" value="P:DNA recombination"/>
    <property type="evidence" value="ECO:0007669"/>
    <property type="project" value="UniProtKB-KW"/>
</dbReference>
<proteinExistence type="inferred from homology"/>
<dbReference type="RefSeq" id="WP_247918820.1">
    <property type="nucleotide sequence ID" value="NZ_JALDVO010000012.1"/>
</dbReference>
<name>A0A943M153_STRVE</name>
<protein>
    <submittedName>
        <fullName evidence="7">Site-specific integrase</fullName>
    </submittedName>
</protein>
<evidence type="ECO:0000256" key="2">
    <source>
        <dbReference type="ARBA" id="ARBA00022908"/>
    </source>
</evidence>
<dbReference type="SUPFAM" id="SSF56349">
    <property type="entry name" value="DNA breaking-rejoining enzymes"/>
    <property type="match status" value="1"/>
</dbReference>
<dbReference type="Pfam" id="PF00589">
    <property type="entry name" value="Phage_integrase"/>
    <property type="match status" value="1"/>
</dbReference>
<evidence type="ECO:0000313" key="8">
    <source>
        <dbReference type="EMBL" id="MDN5269921.1"/>
    </source>
</evidence>
<dbReference type="Proteomes" id="UP000703822">
    <property type="component" value="Unassembled WGS sequence"/>
</dbReference>
<keyword evidence="3" id="KW-0238">DNA-binding</keyword>
<reference evidence="8" key="2">
    <citation type="submission" date="2023-07" db="EMBL/GenBank/DDBJ databases">
        <title>SVep1, a Temperate Phage of Human Oral Commensal Streptococcus vestibularis.</title>
        <authorList>
            <person name="Wu M."/>
            <person name="Zhu Y."/>
            <person name="Li Y."/>
        </authorList>
    </citation>
    <scope>NUCLEOTIDE SEQUENCE</scope>
    <source>
        <strain evidence="8">SVE8</strain>
    </source>
</reference>
<sequence>MSDEINFNEQQRLKEQSQQKTKKQKKTKYHGVYVDNNGKFFYQTEFGLDKITGKRIRRKGRKDKNGIDFKSASEANKELIRIKREYYEANGFSNYHMNYKQFMTNHYIPYYRTTVQDSTYLVREKSLLLISERFGNTKLRSISIEQVQSFRTWLLTSAEEGGAGYSQGYASLVFGMFRKSLDYAFDLGYVESNISKRSKAIPKGKSEVPYWTKSEFESVISMIYINDFYEHLYFVMLWIYFMTGIRVNEGCALQWDDIDFEKKRLRGHHMLIIKNKKNWTRNSYTKTKDGKRMISLDDDTIKILKEWRKVQGNLGLGHDSDFIFSYDGLPMLKSTISRAIKRYAKLAHVKPIQAKGLRHSHASYLINEFNVPILILSKRLGHSSPEITLKHYAHMWTGADEAITQEMTGNISISFPSKSLVKFNGNQTILK</sequence>
<dbReference type="InterPro" id="IPR004107">
    <property type="entry name" value="Integrase_SAM-like_N"/>
</dbReference>
<evidence type="ECO:0000256" key="1">
    <source>
        <dbReference type="ARBA" id="ARBA00008857"/>
    </source>
</evidence>
<dbReference type="Gene3D" id="1.10.150.130">
    <property type="match status" value="1"/>
</dbReference>
<dbReference type="InterPro" id="IPR011010">
    <property type="entry name" value="DNA_brk_join_enz"/>
</dbReference>
<dbReference type="AlphaFoldDB" id="A0A943M153"/>
<dbReference type="PANTHER" id="PTHR30349">
    <property type="entry name" value="PHAGE INTEGRASE-RELATED"/>
    <property type="match status" value="1"/>
</dbReference>
<evidence type="ECO:0000313" key="7">
    <source>
        <dbReference type="EMBL" id="MBS6096959.1"/>
    </source>
</evidence>
<dbReference type="InterPro" id="IPR010998">
    <property type="entry name" value="Integrase_recombinase_N"/>
</dbReference>
<evidence type="ECO:0000313" key="9">
    <source>
        <dbReference type="Proteomes" id="UP000703822"/>
    </source>
</evidence>
<dbReference type="InterPro" id="IPR050090">
    <property type="entry name" value="Tyrosine_recombinase_XerCD"/>
</dbReference>
<evidence type="ECO:0000259" key="6">
    <source>
        <dbReference type="PROSITE" id="PS51898"/>
    </source>
</evidence>
<evidence type="ECO:0000256" key="5">
    <source>
        <dbReference type="SAM" id="MobiDB-lite"/>
    </source>
</evidence>
<dbReference type="PANTHER" id="PTHR30349:SF64">
    <property type="entry name" value="PROPHAGE INTEGRASE INTD-RELATED"/>
    <property type="match status" value="1"/>
</dbReference>
<feature type="region of interest" description="Disordered" evidence="5">
    <location>
        <begin position="1"/>
        <end position="26"/>
    </location>
</feature>
<dbReference type="Gene3D" id="1.10.443.10">
    <property type="entry name" value="Intergrase catalytic core"/>
    <property type="match status" value="1"/>
</dbReference>
<keyword evidence="2" id="KW-0229">DNA integration</keyword>
<dbReference type="EMBL" id="JAHAGS010000003">
    <property type="protein sequence ID" value="MBS6096959.1"/>
    <property type="molecule type" value="Genomic_DNA"/>
</dbReference>
<keyword evidence="4" id="KW-0233">DNA recombination</keyword>
<evidence type="ECO:0000256" key="3">
    <source>
        <dbReference type="ARBA" id="ARBA00023125"/>
    </source>
</evidence>
<dbReference type="GO" id="GO:0015074">
    <property type="term" value="P:DNA integration"/>
    <property type="evidence" value="ECO:0007669"/>
    <property type="project" value="UniProtKB-KW"/>
</dbReference>
<organism evidence="7 9">
    <name type="scientific">Streptococcus vestibularis</name>
    <dbReference type="NCBI Taxonomy" id="1343"/>
    <lineage>
        <taxon>Bacteria</taxon>
        <taxon>Bacillati</taxon>
        <taxon>Bacillota</taxon>
        <taxon>Bacilli</taxon>
        <taxon>Lactobacillales</taxon>
        <taxon>Streptococcaceae</taxon>
        <taxon>Streptococcus</taxon>
    </lineage>
</organism>
<comment type="caution">
    <text evidence="7">The sequence shown here is derived from an EMBL/GenBank/DDBJ whole genome shotgun (WGS) entry which is preliminary data.</text>
</comment>
<evidence type="ECO:0000256" key="4">
    <source>
        <dbReference type="ARBA" id="ARBA00023172"/>
    </source>
</evidence>
<dbReference type="InterPro" id="IPR013762">
    <property type="entry name" value="Integrase-like_cat_sf"/>
</dbReference>
<dbReference type="PROSITE" id="PS51898">
    <property type="entry name" value="TYR_RECOMBINASE"/>
    <property type="match status" value="1"/>
</dbReference>
<feature type="domain" description="Tyr recombinase" evidence="6">
    <location>
        <begin position="206"/>
        <end position="408"/>
    </location>
</feature>
<reference evidence="7" key="1">
    <citation type="submission" date="2021-05" db="EMBL/GenBank/DDBJ databases">
        <title>Infant gut strain persistence is associated with maternal origin, phylogeny, and functional potential including surface adhesion and iron acquisition.</title>
        <authorList>
            <person name="Lou Y.C."/>
        </authorList>
    </citation>
    <scope>NUCLEOTIDE SEQUENCE</scope>
    <source>
        <strain evidence="7">L3_122_031G1_dasL3_122_031G1_maxbin2.maxbin.025s ta_sub</strain>
    </source>
</reference>
<accession>A0A943M153</accession>
<gene>
    <name evidence="7" type="ORF">KH901_00415</name>
    <name evidence="8" type="ORF">QY913_07305</name>
</gene>
<dbReference type="Proteomes" id="UP001172310">
    <property type="component" value="Unassembled WGS sequence"/>
</dbReference>
<feature type="compositionally biased region" description="Polar residues" evidence="5">
    <location>
        <begin position="1"/>
        <end position="10"/>
    </location>
</feature>
<dbReference type="InterPro" id="IPR002104">
    <property type="entry name" value="Integrase_catalytic"/>
</dbReference>